<evidence type="ECO:0000256" key="1">
    <source>
        <dbReference type="ARBA" id="ARBA00004125"/>
    </source>
</evidence>
<feature type="domain" description="LITAF" evidence="10">
    <location>
        <begin position="97"/>
        <end position="183"/>
    </location>
</feature>
<keyword evidence="9" id="KW-1133">Transmembrane helix</keyword>
<comment type="caution">
    <text evidence="11">The sequence shown here is derived from an EMBL/GenBank/DDBJ whole genome shotgun (WGS) entry which is preliminary data.</text>
</comment>
<protein>
    <recommendedName>
        <fullName evidence="10">LITAF domain-containing protein</fullName>
    </recommendedName>
</protein>
<keyword evidence="7 9" id="KW-0472">Membrane</keyword>
<evidence type="ECO:0000256" key="4">
    <source>
        <dbReference type="ARBA" id="ARBA00005975"/>
    </source>
</evidence>
<dbReference type="Pfam" id="PF10601">
    <property type="entry name" value="zf-LITAF-like"/>
    <property type="match status" value="1"/>
</dbReference>
<evidence type="ECO:0000256" key="5">
    <source>
        <dbReference type="ARBA" id="ARBA00022723"/>
    </source>
</evidence>
<dbReference type="GO" id="GO:0005765">
    <property type="term" value="C:lysosomal membrane"/>
    <property type="evidence" value="ECO:0007669"/>
    <property type="project" value="UniProtKB-SubCell"/>
</dbReference>
<keyword evidence="9" id="KW-0812">Transmembrane</keyword>
<dbReference type="Proteomes" id="UP001557470">
    <property type="component" value="Unassembled WGS sequence"/>
</dbReference>
<dbReference type="SMART" id="SM00714">
    <property type="entry name" value="LITAF"/>
    <property type="match status" value="1"/>
</dbReference>
<comment type="subcellular location">
    <subcellularLocation>
        <location evidence="1">Endosome membrane</location>
        <topology evidence="1">Peripheral membrane protein</topology>
        <orientation evidence="1">Cytoplasmic side</orientation>
    </subcellularLocation>
    <subcellularLocation>
        <location evidence="2">Late endosome membrane</location>
    </subcellularLocation>
    <subcellularLocation>
        <location evidence="3">Lysosome membrane</location>
        <topology evidence="3">Peripheral membrane protein</topology>
        <orientation evidence="3">Cytoplasmic side</orientation>
    </subcellularLocation>
</comment>
<keyword evidence="6" id="KW-0862">Zinc</keyword>
<sequence>MDTSMKSDEPFPTPPPYFLPVHGKAGDDMRMYSSPFSPHPSTPSLIANCYVNQTPSEDSKQDDNVKIYHINRGLPATPKEGFIFHTPSSIPAPSSGTHTPAFVQRYDAELGVSPGLTQCPSCQTRVMTDVTFHAGTFAWVMCLLFIVCGFILGCCLIPFLFRHFKDTYHTCPRCRMVLHIHKKTCCPLTSET</sequence>
<evidence type="ECO:0000256" key="2">
    <source>
        <dbReference type="ARBA" id="ARBA00004414"/>
    </source>
</evidence>
<reference evidence="11 12" key="1">
    <citation type="submission" date="2024-06" db="EMBL/GenBank/DDBJ databases">
        <authorList>
            <person name="Pan Q."/>
            <person name="Wen M."/>
            <person name="Jouanno E."/>
            <person name="Zahm M."/>
            <person name="Klopp C."/>
            <person name="Cabau C."/>
            <person name="Louis A."/>
            <person name="Berthelot C."/>
            <person name="Parey E."/>
            <person name="Roest Crollius H."/>
            <person name="Montfort J."/>
            <person name="Robinson-Rechavi M."/>
            <person name="Bouchez O."/>
            <person name="Lampietro C."/>
            <person name="Lopez Roques C."/>
            <person name="Donnadieu C."/>
            <person name="Postlethwait J."/>
            <person name="Bobe J."/>
            <person name="Verreycken H."/>
            <person name="Guiguen Y."/>
        </authorList>
    </citation>
    <scope>NUCLEOTIDE SEQUENCE [LARGE SCALE GENOMIC DNA]</scope>
    <source>
        <strain evidence="11">Up_M1</strain>
        <tissue evidence="11">Testis</tissue>
    </source>
</reference>
<dbReference type="EMBL" id="JAGEUA010000002">
    <property type="protein sequence ID" value="KAL1005387.1"/>
    <property type="molecule type" value="Genomic_DNA"/>
</dbReference>
<dbReference type="AlphaFoldDB" id="A0ABD0XCK2"/>
<evidence type="ECO:0000256" key="3">
    <source>
        <dbReference type="ARBA" id="ARBA00004630"/>
    </source>
</evidence>
<dbReference type="GO" id="GO:0031902">
    <property type="term" value="C:late endosome membrane"/>
    <property type="evidence" value="ECO:0007669"/>
    <property type="project" value="UniProtKB-SubCell"/>
</dbReference>
<dbReference type="PANTHER" id="PTHR23292:SF28">
    <property type="entry name" value="LIPOPOLYSACCHARIDE-INDUCED TUMOR NECROSIS FACTOR-ALPHA FACTOR-LIKE"/>
    <property type="match status" value="1"/>
</dbReference>
<evidence type="ECO:0000256" key="8">
    <source>
        <dbReference type="SAM" id="MobiDB-lite"/>
    </source>
</evidence>
<evidence type="ECO:0000256" key="6">
    <source>
        <dbReference type="ARBA" id="ARBA00022833"/>
    </source>
</evidence>
<dbReference type="InterPro" id="IPR037519">
    <property type="entry name" value="LITAF_fam"/>
</dbReference>
<name>A0ABD0XCK2_UMBPY</name>
<dbReference type="InterPro" id="IPR006629">
    <property type="entry name" value="LITAF"/>
</dbReference>
<evidence type="ECO:0000313" key="11">
    <source>
        <dbReference type="EMBL" id="KAL1005387.1"/>
    </source>
</evidence>
<keyword evidence="12" id="KW-1185">Reference proteome</keyword>
<dbReference type="GO" id="GO:0046872">
    <property type="term" value="F:metal ion binding"/>
    <property type="evidence" value="ECO:0007669"/>
    <property type="project" value="UniProtKB-KW"/>
</dbReference>
<dbReference type="PROSITE" id="PS51837">
    <property type="entry name" value="LITAF"/>
    <property type="match status" value="1"/>
</dbReference>
<evidence type="ECO:0000313" key="12">
    <source>
        <dbReference type="Proteomes" id="UP001557470"/>
    </source>
</evidence>
<feature type="transmembrane region" description="Helical" evidence="9">
    <location>
        <begin position="137"/>
        <end position="161"/>
    </location>
</feature>
<proteinExistence type="inferred from homology"/>
<comment type="similarity">
    <text evidence="4">Belongs to the CDIP1/LITAF family.</text>
</comment>
<feature type="region of interest" description="Disordered" evidence="8">
    <location>
        <begin position="1"/>
        <end position="22"/>
    </location>
</feature>
<dbReference type="PANTHER" id="PTHR23292">
    <property type="entry name" value="LIPOPOLYSACCHARIDE-INDUCED TUMOR NECROSIS FACTOR-ALPHA FACTOR"/>
    <property type="match status" value="1"/>
</dbReference>
<keyword evidence="5" id="KW-0479">Metal-binding</keyword>
<organism evidence="11 12">
    <name type="scientific">Umbra pygmaea</name>
    <name type="common">Eastern mudminnow</name>
    <dbReference type="NCBI Taxonomy" id="75934"/>
    <lineage>
        <taxon>Eukaryota</taxon>
        <taxon>Metazoa</taxon>
        <taxon>Chordata</taxon>
        <taxon>Craniata</taxon>
        <taxon>Vertebrata</taxon>
        <taxon>Euteleostomi</taxon>
        <taxon>Actinopterygii</taxon>
        <taxon>Neopterygii</taxon>
        <taxon>Teleostei</taxon>
        <taxon>Protacanthopterygii</taxon>
        <taxon>Esociformes</taxon>
        <taxon>Umbridae</taxon>
        <taxon>Umbra</taxon>
    </lineage>
</organism>
<gene>
    <name evidence="11" type="ORF">UPYG_G00058420</name>
</gene>
<evidence type="ECO:0000256" key="9">
    <source>
        <dbReference type="SAM" id="Phobius"/>
    </source>
</evidence>
<evidence type="ECO:0000256" key="7">
    <source>
        <dbReference type="ARBA" id="ARBA00023136"/>
    </source>
</evidence>
<evidence type="ECO:0000259" key="10">
    <source>
        <dbReference type="PROSITE" id="PS51837"/>
    </source>
</evidence>
<accession>A0ABD0XCK2</accession>